<reference evidence="1" key="1">
    <citation type="submission" date="2024-10" db="EMBL/GenBank/DDBJ databases">
        <title>Genetic diversity among independent isolates of the Dolichocephalovirinae subfamily.</title>
        <authorList>
            <person name="Ely B."/>
            <person name="Thomas Q."/>
            <person name="Mohammadi T."/>
        </authorList>
    </citation>
    <scope>NUCLEOTIDE SEQUENCE</scope>
</reference>
<name>A0AB74UNF4_9VIRU</name>
<evidence type="ECO:0000313" key="1">
    <source>
        <dbReference type="EMBL" id="XHV10675.1"/>
    </source>
</evidence>
<dbReference type="EMBL" id="PQ287320">
    <property type="protein sequence ID" value="XHV10675.1"/>
    <property type="molecule type" value="Genomic_DNA"/>
</dbReference>
<accession>A0AB74UNF4</accession>
<protein>
    <submittedName>
        <fullName evidence="1">Uncharacterized protein</fullName>
    </submittedName>
</protein>
<organism evidence="1">
    <name type="scientific">Caulobacter phage BL57</name>
    <dbReference type="NCBI Taxonomy" id="3348355"/>
    <lineage>
        <taxon>Viruses</taxon>
    </lineage>
</organism>
<sequence length="42" mass="4705">MVDLAWALSRVDEPLLANILGGQDKVDSLRNRVNELLKGRTQ</sequence>
<gene>
    <name evidence="1" type="ORF">BL57_203c</name>
</gene>
<proteinExistence type="predicted"/>